<dbReference type="Gene3D" id="1.10.357.10">
    <property type="entry name" value="Tetracycline Repressor, domain 2"/>
    <property type="match status" value="1"/>
</dbReference>
<comment type="caution">
    <text evidence="2">The sequence shown here is derived from an EMBL/GenBank/DDBJ whole genome shotgun (WGS) entry which is preliminary data.</text>
</comment>
<evidence type="ECO:0000259" key="1">
    <source>
        <dbReference type="Pfam" id="PF17940"/>
    </source>
</evidence>
<dbReference type="Pfam" id="PF17940">
    <property type="entry name" value="TetR_C_31"/>
    <property type="match status" value="1"/>
</dbReference>
<gene>
    <name evidence="2" type="ORF">Q7X28_02535</name>
</gene>
<dbReference type="RefSeq" id="WP_305110181.1">
    <property type="nucleotide sequence ID" value="NZ_JAUTIX010000001.1"/>
</dbReference>
<dbReference type="SUPFAM" id="SSF46689">
    <property type="entry name" value="Homeodomain-like"/>
    <property type="match status" value="1"/>
</dbReference>
<dbReference type="AlphaFoldDB" id="A0AA90NE75"/>
<proteinExistence type="predicted"/>
<dbReference type="InterPro" id="IPR041583">
    <property type="entry name" value="TetR_C_31"/>
</dbReference>
<sequence>MDDRRTAICEAVLDLAADGGNRAATHGAVDRGLDLPKGSTSYYYRTRSDLLRAAIEHLATRSRTAFDRAVPSTVDLEAAAEVMAAQLDLLLAERRRDALARYALAPDAAAEGLVEPLATCLFSTPLATGLLAELGAPQPGAAARDLISLLEGLLFDRLYGTRSIGGPAAGTPDSRADLRGPVHRHLLAACGDRTVDPAGRHGPH</sequence>
<dbReference type="Proteomes" id="UP001178281">
    <property type="component" value="Unassembled WGS sequence"/>
</dbReference>
<evidence type="ECO:0000313" key="3">
    <source>
        <dbReference type="Proteomes" id="UP001178281"/>
    </source>
</evidence>
<reference evidence="2" key="1">
    <citation type="submission" date="2023-08" db="EMBL/GenBank/DDBJ databases">
        <title>The draft genome of Tsukamurella strandjordii strain 050030.</title>
        <authorList>
            <person name="Zhao F."/>
            <person name="Feng Y."/>
            <person name="Zong Z."/>
        </authorList>
    </citation>
    <scope>NUCLEOTIDE SEQUENCE</scope>
    <source>
        <strain evidence="2">050030</strain>
    </source>
</reference>
<feature type="domain" description="Tetracyclin repressor-like C-terminal group 31" evidence="1">
    <location>
        <begin position="75"/>
        <end position="182"/>
    </location>
</feature>
<dbReference type="EMBL" id="JAUTIX010000001">
    <property type="protein sequence ID" value="MDP0396795.1"/>
    <property type="molecule type" value="Genomic_DNA"/>
</dbReference>
<evidence type="ECO:0000313" key="2">
    <source>
        <dbReference type="EMBL" id="MDP0396795.1"/>
    </source>
</evidence>
<organism evidence="2 3">
    <name type="scientific">Tsukamurella strandjordii</name>
    <dbReference type="NCBI Taxonomy" id="147577"/>
    <lineage>
        <taxon>Bacteria</taxon>
        <taxon>Bacillati</taxon>
        <taxon>Actinomycetota</taxon>
        <taxon>Actinomycetes</taxon>
        <taxon>Mycobacteriales</taxon>
        <taxon>Tsukamurellaceae</taxon>
        <taxon>Tsukamurella</taxon>
    </lineage>
</organism>
<accession>A0AA90NE75</accession>
<name>A0AA90NE75_9ACTN</name>
<dbReference type="InterPro" id="IPR009057">
    <property type="entry name" value="Homeodomain-like_sf"/>
</dbReference>
<keyword evidence="3" id="KW-1185">Reference proteome</keyword>
<protein>
    <submittedName>
        <fullName evidence="2">TetR family transcriptional regulator</fullName>
    </submittedName>
</protein>